<evidence type="ECO:0000256" key="2">
    <source>
        <dbReference type="ARBA" id="ARBA00022723"/>
    </source>
</evidence>
<evidence type="ECO:0000256" key="3">
    <source>
        <dbReference type="ARBA" id="ARBA00022741"/>
    </source>
</evidence>
<dbReference type="InterPro" id="IPR014729">
    <property type="entry name" value="Rossmann-like_a/b/a_fold"/>
</dbReference>
<comment type="similarity">
    <text evidence="7">Belongs to the class-I aminoacyl-tRNA synthetase family.</text>
</comment>
<reference evidence="9 10" key="1">
    <citation type="submission" date="2023-09" db="EMBL/GenBank/DDBJ databases">
        <title>Thioclava shenzhenensis sp. nov., a multidrug resistant bacteria-antagonizing species isolated from coastal seawater.</title>
        <authorList>
            <person name="Long M."/>
        </authorList>
    </citation>
    <scope>NUCLEOTIDE SEQUENCE [LARGE SCALE GENOMIC DNA]</scope>
    <source>
        <strain evidence="9 10">FTW29</strain>
    </source>
</reference>
<dbReference type="PANTHER" id="PTHR43311">
    <property type="entry name" value="GLUTAMATE--TRNA LIGASE"/>
    <property type="match status" value="1"/>
</dbReference>
<keyword evidence="7" id="KW-0648">Protein biosynthesis</keyword>
<dbReference type="RefSeq" id="WP_406720638.1">
    <property type="nucleotide sequence ID" value="NZ_CP135443.1"/>
</dbReference>
<organism evidence="9 10">
    <name type="scientific">Thioclava litoralis</name>
    <dbReference type="NCBI Taxonomy" id="3076557"/>
    <lineage>
        <taxon>Bacteria</taxon>
        <taxon>Pseudomonadati</taxon>
        <taxon>Pseudomonadota</taxon>
        <taxon>Alphaproteobacteria</taxon>
        <taxon>Rhodobacterales</taxon>
        <taxon>Paracoccaceae</taxon>
        <taxon>Thioclava</taxon>
    </lineage>
</organism>
<sequence length="277" mass="30843">MRTRFAPSPTGPLHLGHAYSACLAWDMAADGEFLLRIEDNDTQRCRPEYEAGCYEDLRWLGLSWPEPVMRLSDRREVYLAVIHDLIDRSLAYPCSCTRRDIQAAMSAPQEGVSAPHLYPGTCRHRKGHYPQAGDAVRLDMAAALASLPQQALTWEETGLEAGLHHLDPACLLQDHGDIVLMRKDIGTAAYHLSVVVDDAEQGITDVIRGADLAEATMLHRLLQAVLDLPTPRYHHHRLIRDENGKRLAKRNDARAISLYRSEGASPADIRAMVGLKS</sequence>
<dbReference type="InterPro" id="IPR001412">
    <property type="entry name" value="aa-tRNA-synth_I_CS"/>
</dbReference>
<dbReference type="SUPFAM" id="SSF52374">
    <property type="entry name" value="Nucleotidylyl transferase"/>
    <property type="match status" value="1"/>
</dbReference>
<evidence type="ECO:0000259" key="8">
    <source>
        <dbReference type="Pfam" id="PF00749"/>
    </source>
</evidence>
<protein>
    <submittedName>
        <fullName evidence="9">tRNA glutamyl-Q(34) synthetase GluQRS</fullName>
        <ecNumber evidence="9">6.1.1.-</ecNumber>
    </submittedName>
</protein>
<evidence type="ECO:0000256" key="6">
    <source>
        <dbReference type="ARBA" id="ARBA00023146"/>
    </source>
</evidence>
<proteinExistence type="inferred from homology"/>
<evidence type="ECO:0000313" key="10">
    <source>
        <dbReference type="Proteomes" id="UP001623290"/>
    </source>
</evidence>
<dbReference type="Gene3D" id="3.40.50.620">
    <property type="entry name" value="HUPs"/>
    <property type="match status" value="1"/>
</dbReference>
<dbReference type="EC" id="6.1.1.-" evidence="9"/>
<evidence type="ECO:0000256" key="1">
    <source>
        <dbReference type="ARBA" id="ARBA00022598"/>
    </source>
</evidence>
<keyword evidence="1 7" id="KW-0436">Ligase</keyword>
<keyword evidence="6 7" id="KW-0030">Aminoacyl-tRNA synthetase</keyword>
<keyword evidence="4" id="KW-0862">Zinc</keyword>
<dbReference type="EMBL" id="CP135443">
    <property type="protein sequence ID" value="WRY33322.1"/>
    <property type="molecule type" value="Genomic_DNA"/>
</dbReference>
<dbReference type="Pfam" id="PF00749">
    <property type="entry name" value="tRNA-synt_1c"/>
    <property type="match status" value="1"/>
</dbReference>
<dbReference type="PANTHER" id="PTHR43311:SF1">
    <property type="entry name" value="GLUTAMYL-Q TRNA(ASP) SYNTHETASE"/>
    <property type="match status" value="1"/>
</dbReference>
<gene>
    <name evidence="9" type="primary">gluQRS</name>
    <name evidence="9" type="ORF">RPE78_11610</name>
</gene>
<keyword evidence="5 7" id="KW-0067">ATP-binding</keyword>
<dbReference type="PRINTS" id="PR00987">
    <property type="entry name" value="TRNASYNTHGLU"/>
</dbReference>
<keyword evidence="3 7" id="KW-0547">Nucleotide-binding</keyword>
<dbReference type="InterPro" id="IPR049940">
    <property type="entry name" value="GluQ/Sye"/>
</dbReference>
<dbReference type="InterPro" id="IPR020058">
    <property type="entry name" value="Glu/Gln-tRNA-synth_Ib_cat-dom"/>
</dbReference>
<evidence type="ECO:0000256" key="7">
    <source>
        <dbReference type="RuleBase" id="RU363037"/>
    </source>
</evidence>
<evidence type="ECO:0000256" key="5">
    <source>
        <dbReference type="ARBA" id="ARBA00022840"/>
    </source>
</evidence>
<dbReference type="NCBIfam" id="NF004315">
    <property type="entry name" value="PRK05710.1-4"/>
    <property type="match status" value="1"/>
</dbReference>
<evidence type="ECO:0000313" key="9">
    <source>
        <dbReference type="EMBL" id="WRY33322.1"/>
    </source>
</evidence>
<dbReference type="GO" id="GO:0016874">
    <property type="term" value="F:ligase activity"/>
    <property type="evidence" value="ECO:0007669"/>
    <property type="project" value="UniProtKB-KW"/>
</dbReference>
<feature type="domain" description="Glutamyl/glutaminyl-tRNA synthetase class Ib catalytic" evidence="8">
    <location>
        <begin position="2"/>
        <end position="272"/>
    </location>
</feature>
<keyword evidence="10" id="KW-1185">Reference proteome</keyword>
<dbReference type="Proteomes" id="UP001623290">
    <property type="component" value="Chromosome"/>
</dbReference>
<name>A0ABZ1E0T1_9RHOB</name>
<dbReference type="InterPro" id="IPR000924">
    <property type="entry name" value="Glu/Gln-tRNA-synth"/>
</dbReference>
<dbReference type="PROSITE" id="PS00178">
    <property type="entry name" value="AA_TRNA_LIGASE_I"/>
    <property type="match status" value="1"/>
</dbReference>
<accession>A0ABZ1E0T1</accession>
<keyword evidence="2" id="KW-0479">Metal-binding</keyword>
<evidence type="ECO:0000256" key="4">
    <source>
        <dbReference type="ARBA" id="ARBA00022833"/>
    </source>
</evidence>